<dbReference type="EMBL" id="CAKLBY020000071">
    <property type="protein sequence ID" value="CAK7923838.1"/>
    <property type="molecule type" value="Genomic_DNA"/>
</dbReference>
<protein>
    <recommendedName>
        <fullName evidence="6">Aminotransferase class I/classII large domain-containing protein</fullName>
    </recommendedName>
</protein>
<dbReference type="Proteomes" id="UP001162060">
    <property type="component" value="Unassembled WGS sequence"/>
</dbReference>
<evidence type="ECO:0000256" key="5">
    <source>
        <dbReference type="RuleBase" id="RU003693"/>
    </source>
</evidence>
<sequence>MDEKLRVALTRRRTVGTLRTLEVSNETTDATVDFYSNDYLGFARLQSLQDLVRTRHKELQSQHGYTLGATGSRLISGNSNLFMQVEKDLATFYNSEAALVFNSGYAANLGVLSCIAQVEDVILYDELVHSSCHEGIRLSRTYATGRSFAFRHNDIEDLKRKMQKFCMSTSSTGKDAAKTCVYVLVESLYSMDGDFAPLEAMAAFCETMGAFLIIDEAHSTGMYGPQGSGVVRQLDLDTKYKSSVACRIHTFGKAMGCHGAVVCGSQVLIDYLVNYARSFIYSTAVSFHQLVSIACVHEFSASSEADALRSYTIELIQYFKQKMKSNESIPRSAILASDSPIQSIVFNGNYRVLKAAQLLNAMGIRVIPIRSPTVAKGAERFRIVIHAHNTRHQVDKLVTALAAVFQAHPAVSNL</sequence>
<dbReference type="PANTHER" id="PTHR13693:SF77">
    <property type="entry name" value="8-AMINO-7-OXONONANOATE SYNTHASE"/>
    <property type="match status" value="1"/>
</dbReference>
<organism evidence="7 8">
    <name type="scientific">Peronospora matthiolae</name>
    <dbReference type="NCBI Taxonomy" id="2874970"/>
    <lineage>
        <taxon>Eukaryota</taxon>
        <taxon>Sar</taxon>
        <taxon>Stramenopiles</taxon>
        <taxon>Oomycota</taxon>
        <taxon>Peronosporomycetes</taxon>
        <taxon>Peronosporales</taxon>
        <taxon>Peronosporaceae</taxon>
        <taxon>Peronospora</taxon>
    </lineage>
</organism>
<evidence type="ECO:0000256" key="3">
    <source>
        <dbReference type="ARBA" id="ARBA00022679"/>
    </source>
</evidence>
<dbReference type="Gene3D" id="3.90.1150.10">
    <property type="entry name" value="Aspartate Aminotransferase, domain 1"/>
    <property type="match status" value="1"/>
</dbReference>
<evidence type="ECO:0000256" key="1">
    <source>
        <dbReference type="ARBA" id="ARBA00001933"/>
    </source>
</evidence>
<feature type="domain" description="Aminotransferase class I/classII large" evidence="6">
    <location>
        <begin position="32"/>
        <end position="401"/>
    </location>
</feature>
<dbReference type="Gene3D" id="3.40.640.10">
    <property type="entry name" value="Type I PLP-dependent aspartate aminotransferase-like (Major domain)"/>
    <property type="match status" value="1"/>
</dbReference>
<evidence type="ECO:0000259" key="6">
    <source>
        <dbReference type="Pfam" id="PF00155"/>
    </source>
</evidence>
<evidence type="ECO:0000256" key="4">
    <source>
        <dbReference type="ARBA" id="ARBA00022898"/>
    </source>
</evidence>
<evidence type="ECO:0000313" key="7">
    <source>
        <dbReference type="EMBL" id="CAK7923838.1"/>
    </source>
</evidence>
<dbReference type="Pfam" id="PF00155">
    <property type="entry name" value="Aminotran_1_2"/>
    <property type="match status" value="1"/>
</dbReference>
<dbReference type="InterPro" id="IPR015421">
    <property type="entry name" value="PyrdxlP-dep_Trfase_major"/>
</dbReference>
<dbReference type="GO" id="GO:0030170">
    <property type="term" value="F:pyridoxal phosphate binding"/>
    <property type="evidence" value="ECO:0007669"/>
    <property type="project" value="InterPro"/>
</dbReference>
<proteinExistence type="inferred from homology"/>
<dbReference type="PROSITE" id="PS00599">
    <property type="entry name" value="AA_TRANSFER_CLASS_2"/>
    <property type="match status" value="1"/>
</dbReference>
<name>A0AAV1TR64_9STRA</name>
<dbReference type="InterPro" id="IPR015422">
    <property type="entry name" value="PyrdxlP-dep_Trfase_small"/>
</dbReference>
<dbReference type="InterPro" id="IPR004839">
    <property type="entry name" value="Aminotransferase_I/II_large"/>
</dbReference>
<reference evidence="7" key="1">
    <citation type="submission" date="2024-01" db="EMBL/GenBank/DDBJ databases">
        <authorList>
            <person name="Webb A."/>
        </authorList>
    </citation>
    <scope>NUCLEOTIDE SEQUENCE</scope>
    <source>
        <strain evidence="7">Pm1</strain>
    </source>
</reference>
<dbReference type="GO" id="GO:0016740">
    <property type="term" value="F:transferase activity"/>
    <property type="evidence" value="ECO:0007669"/>
    <property type="project" value="UniProtKB-KW"/>
</dbReference>
<accession>A0AAV1TR64</accession>
<dbReference type="SUPFAM" id="SSF53383">
    <property type="entry name" value="PLP-dependent transferases"/>
    <property type="match status" value="1"/>
</dbReference>
<keyword evidence="3" id="KW-0808">Transferase</keyword>
<comment type="cofactor">
    <cofactor evidence="1 5">
        <name>pyridoxal 5'-phosphate</name>
        <dbReference type="ChEBI" id="CHEBI:597326"/>
    </cofactor>
</comment>
<gene>
    <name evidence="7" type="ORF">PM001_LOCUS8988</name>
</gene>
<comment type="caution">
    <text evidence="7">The sequence shown here is derived from an EMBL/GenBank/DDBJ whole genome shotgun (WGS) entry which is preliminary data.</text>
</comment>
<evidence type="ECO:0000313" key="8">
    <source>
        <dbReference type="Proteomes" id="UP001162060"/>
    </source>
</evidence>
<dbReference type="InterPro" id="IPR015424">
    <property type="entry name" value="PyrdxlP-dep_Trfase"/>
</dbReference>
<comment type="similarity">
    <text evidence="2">Belongs to the class-II pyridoxal-phosphate-dependent aminotransferase family. BioF subfamily.</text>
</comment>
<dbReference type="PANTHER" id="PTHR13693">
    <property type="entry name" value="CLASS II AMINOTRANSFERASE/8-AMINO-7-OXONONANOATE SYNTHASE"/>
    <property type="match status" value="1"/>
</dbReference>
<dbReference type="InterPro" id="IPR050087">
    <property type="entry name" value="AON_synthase_class-II"/>
</dbReference>
<dbReference type="AlphaFoldDB" id="A0AAV1TR64"/>
<keyword evidence="4 5" id="KW-0663">Pyridoxal phosphate</keyword>
<dbReference type="InterPro" id="IPR001917">
    <property type="entry name" value="Aminotrans_II_pyridoxalP_BS"/>
</dbReference>
<evidence type="ECO:0000256" key="2">
    <source>
        <dbReference type="ARBA" id="ARBA00010008"/>
    </source>
</evidence>